<dbReference type="Proteomes" id="UP000636661">
    <property type="component" value="Unassembled WGS sequence"/>
</dbReference>
<dbReference type="EMBL" id="BMTP01000013">
    <property type="protein sequence ID" value="GGU53420.1"/>
    <property type="molecule type" value="Genomic_DNA"/>
</dbReference>
<keyword evidence="3" id="KW-1185">Reference proteome</keyword>
<evidence type="ECO:0008006" key="4">
    <source>
        <dbReference type="Google" id="ProtNLM"/>
    </source>
</evidence>
<reference evidence="2" key="1">
    <citation type="journal article" date="2014" name="Int. J. Syst. Evol. Microbiol.">
        <title>Complete genome sequence of Corynebacterium casei LMG S-19264T (=DSM 44701T), isolated from a smear-ripened cheese.</title>
        <authorList>
            <consortium name="US DOE Joint Genome Institute (JGI-PGF)"/>
            <person name="Walter F."/>
            <person name="Albersmeier A."/>
            <person name="Kalinowski J."/>
            <person name="Ruckert C."/>
        </authorList>
    </citation>
    <scope>NUCLEOTIDE SEQUENCE</scope>
    <source>
        <strain evidence="2">JCM 4391</strain>
    </source>
</reference>
<dbReference type="Pfam" id="PF04328">
    <property type="entry name" value="Sel_put"/>
    <property type="match status" value="1"/>
</dbReference>
<comment type="caution">
    <text evidence="2">The sequence shown here is derived from an EMBL/GenBank/DDBJ whole genome shotgun (WGS) entry which is preliminary data.</text>
</comment>
<evidence type="ECO:0000313" key="2">
    <source>
        <dbReference type="EMBL" id="GGU53420.1"/>
    </source>
</evidence>
<feature type="region of interest" description="Disordered" evidence="1">
    <location>
        <begin position="1"/>
        <end position="33"/>
    </location>
</feature>
<evidence type="ECO:0000313" key="3">
    <source>
        <dbReference type="Proteomes" id="UP000636661"/>
    </source>
</evidence>
<name>A0A918M6H6_9ACTN</name>
<gene>
    <name evidence="2" type="ORF">GCM10010274_47950</name>
</gene>
<reference evidence="2" key="2">
    <citation type="submission" date="2020-09" db="EMBL/GenBank/DDBJ databases">
        <authorList>
            <person name="Sun Q."/>
            <person name="Ohkuma M."/>
        </authorList>
    </citation>
    <scope>NUCLEOTIDE SEQUENCE</scope>
    <source>
        <strain evidence="2">JCM 4391</strain>
    </source>
</reference>
<feature type="compositionally biased region" description="Low complexity" evidence="1">
    <location>
        <begin position="1"/>
        <end position="26"/>
    </location>
</feature>
<evidence type="ECO:0000256" key="1">
    <source>
        <dbReference type="SAM" id="MobiDB-lite"/>
    </source>
</evidence>
<dbReference type="InterPro" id="IPR007423">
    <property type="entry name" value="Sel_put"/>
</dbReference>
<accession>A0A918M6H6</accession>
<proteinExistence type="predicted"/>
<organism evidence="2 3">
    <name type="scientific">Streptomyces lavendofoliae</name>
    <dbReference type="NCBI Taxonomy" id="67314"/>
    <lineage>
        <taxon>Bacteria</taxon>
        <taxon>Bacillati</taxon>
        <taxon>Actinomycetota</taxon>
        <taxon>Actinomycetes</taxon>
        <taxon>Kitasatosporales</taxon>
        <taxon>Streptomycetaceae</taxon>
        <taxon>Streptomyces</taxon>
    </lineage>
</organism>
<dbReference type="AlphaFoldDB" id="A0A918M6H6"/>
<protein>
    <recommendedName>
        <fullName evidence="4">YbdD/YjiX family protein</fullName>
    </recommendedName>
</protein>
<sequence>MTAAPATNTGAGPAANTGAGPAANPGTGTGAGGRLRRAVGWVRWYVREVSGEAAYDTYVAHVRSCDPDAEVMTRREFERRRTDAREADPRDGFRCC</sequence>